<comment type="caution">
    <text evidence="5">The sequence shown here is derived from an EMBL/GenBank/DDBJ whole genome shotgun (WGS) entry which is preliminary data.</text>
</comment>
<keyword evidence="2" id="KW-0813">Transport</keyword>
<gene>
    <name evidence="5" type="ORF">ACFOPI_10420</name>
</gene>
<feature type="domain" description="Solute-binding protein family 3/N-terminal" evidence="4">
    <location>
        <begin position="14"/>
        <end position="246"/>
    </location>
</feature>
<evidence type="ECO:0000256" key="2">
    <source>
        <dbReference type="ARBA" id="ARBA00022448"/>
    </source>
</evidence>
<dbReference type="CDD" id="cd13688">
    <property type="entry name" value="PBP2_GltI_DEBP"/>
    <property type="match status" value="1"/>
</dbReference>
<comment type="similarity">
    <text evidence="1">Belongs to the bacterial solute-binding protein 3 family.</text>
</comment>
<dbReference type="SMART" id="SM00062">
    <property type="entry name" value="PBPb"/>
    <property type="match status" value="1"/>
</dbReference>
<dbReference type="Pfam" id="PF00497">
    <property type="entry name" value="SBP_bac_3"/>
    <property type="match status" value="1"/>
</dbReference>
<evidence type="ECO:0000313" key="5">
    <source>
        <dbReference type="EMBL" id="MFC3684008.1"/>
    </source>
</evidence>
<organism evidence="5 6">
    <name type="scientific">Hydrogenophaga luteola</name>
    <dbReference type="NCBI Taxonomy" id="1591122"/>
    <lineage>
        <taxon>Bacteria</taxon>
        <taxon>Pseudomonadati</taxon>
        <taxon>Pseudomonadota</taxon>
        <taxon>Betaproteobacteria</taxon>
        <taxon>Burkholderiales</taxon>
        <taxon>Comamonadaceae</taxon>
        <taxon>Hydrogenophaga</taxon>
    </lineage>
</organism>
<dbReference type="Proteomes" id="UP001595729">
    <property type="component" value="Unassembled WGS sequence"/>
</dbReference>
<evidence type="ECO:0000259" key="4">
    <source>
        <dbReference type="SMART" id="SM00062"/>
    </source>
</evidence>
<reference evidence="6" key="1">
    <citation type="journal article" date="2019" name="Int. J. Syst. Evol. Microbiol.">
        <title>The Global Catalogue of Microorganisms (GCM) 10K type strain sequencing project: providing services to taxonomists for standard genome sequencing and annotation.</title>
        <authorList>
            <consortium name="The Broad Institute Genomics Platform"/>
            <consortium name="The Broad Institute Genome Sequencing Center for Infectious Disease"/>
            <person name="Wu L."/>
            <person name="Ma J."/>
        </authorList>
    </citation>
    <scope>NUCLEOTIDE SEQUENCE [LARGE SCALE GENOMIC DNA]</scope>
    <source>
        <strain evidence="6">KCTC 42501</strain>
    </source>
</reference>
<proteinExistence type="inferred from homology"/>
<evidence type="ECO:0000256" key="1">
    <source>
        <dbReference type="ARBA" id="ARBA00010333"/>
    </source>
</evidence>
<dbReference type="SUPFAM" id="SSF53850">
    <property type="entry name" value="Periplasmic binding protein-like II"/>
    <property type="match status" value="1"/>
</dbReference>
<accession>A0ABV7W447</accession>
<dbReference type="Gene3D" id="3.40.190.10">
    <property type="entry name" value="Periplasmic binding protein-like II"/>
    <property type="match status" value="2"/>
</dbReference>
<evidence type="ECO:0000313" key="6">
    <source>
        <dbReference type="Proteomes" id="UP001595729"/>
    </source>
</evidence>
<dbReference type="PANTHER" id="PTHR30085:SF2">
    <property type="entry name" value="GLUTAMATE_ASPARTATE IMPORT SOLUTE-BINDING PROTEIN"/>
    <property type="match status" value="1"/>
</dbReference>
<dbReference type="InterPro" id="IPR001638">
    <property type="entry name" value="Solute-binding_3/MltF_N"/>
</dbReference>
<keyword evidence="3" id="KW-0732">Signal</keyword>
<sequence>MAGSVLDRIKSSGTVVIAHRESSVPFSFVDPDGKPVGYAVDLCLKLVEAMRRQLAVPELKTRFVMVTPANRIALIEEGKADMECGSTTNNAERRQKVAFTVPHYIAGARYLVRADSTVDVIRDFKGRTVVSTKGTTPLKALTQANNEYQLGIRVAEAPDHARAVDMVAAGEADGFVMDDVLLYGLVAGRPDPGKFKVVGKFLTIEPLAIMFSREDAEFKKLVDDEMKRLIQTREAHTVYERWFQKPIPPANRSLNLPMNYLLKDFWKYPTDQVPG</sequence>
<dbReference type="InterPro" id="IPR051455">
    <property type="entry name" value="Bact_solute-bind_prot3"/>
</dbReference>
<dbReference type="PANTHER" id="PTHR30085">
    <property type="entry name" value="AMINO ACID ABC TRANSPORTER PERMEASE"/>
    <property type="match status" value="1"/>
</dbReference>
<dbReference type="EMBL" id="JBHRXX010000005">
    <property type="protein sequence ID" value="MFC3684008.1"/>
    <property type="molecule type" value="Genomic_DNA"/>
</dbReference>
<evidence type="ECO:0000256" key="3">
    <source>
        <dbReference type="ARBA" id="ARBA00022729"/>
    </source>
</evidence>
<name>A0ABV7W447_9BURK</name>
<keyword evidence="6" id="KW-1185">Reference proteome</keyword>
<protein>
    <submittedName>
        <fullName evidence="5">Amino acid ABC transporter substrate-binding protein</fullName>
    </submittedName>
</protein>
<dbReference type="RefSeq" id="WP_382174906.1">
    <property type="nucleotide sequence ID" value="NZ_JBHRXX010000005.1"/>
</dbReference>